<evidence type="ECO:0000313" key="3">
    <source>
        <dbReference type="Proteomes" id="UP000314011"/>
    </source>
</evidence>
<gene>
    <name evidence="2" type="ORF">FHY64_19875</name>
</gene>
<dbReference type="OrthoDB" id="8453810at2"/>
<comment type="caution">
    <text evidence="2">The sequence shown here is derived from an EMBL/GenBank/DDBJ whole genome shotgun (WGS) entry which is preliminary data.</text>
</comment>
<feature type="region of interest" description="Disordered" evidence="1">
    <location>
        <begin position="42"/>
        <end position="66"/>
    </location>
</feature>
<dbReference type="EMBL" id="VFFF01000006">
    <property type="protein sequence ID" value="TNY30527.1"/>
    <property type="molecule type" value="Genomic_DNA"/>
</dbReference>
<name>A0A5C5GAE6_9RHOB</name>
<dbReference type="Proteomes" id="UP000314011">
    <property type="component" value="Unassembled WGS sequence"/>
</dbReference>
<protein>
    <submittedName>
        <fullName evidence="2">Uncharacterized protein</fullName>
    </submittedName>
</protein>
<feature type="compositionally biased region" description="Polar residues" evidence="1">
    <location>
        <begin position="50"/>
        <end position="66"/>
    </location>
</feature>
<accession>A0A5C5GAE6</accession>
<dbReference type="AlphaFoldDB" id="A0A5C5GAE6"/>
<reference evidence="2 3" key="1">
    <citation type="submission" date="2019-06" db="EMBL/GenBank/DDBJ databases">
        <title>Genome of new Rhodobacteraceae sp. SM1903.</title>
        <authorList>
            <person name="Ren X."/>
        </authorList>
    </citation>
    <scope>NUCLEOTIDE SEQUENCE [LARGE SCALE GENOMIC DNA]</scope>
    <source>
        <strain evidence="2 3">SM1903</strain>
    </source>
</reference>
<evidence type="ECO:0000256" key="1">
    <source>
        <dbReference type="SAM" id="MobiDB-lite"/>
    </source>
</evidence>
<organism evidence="2 3">
    <name type="scientific">Pelagovum pacificum</name>
    <dbReference type="NCBI Taxonomy" id="2588711"/>
    <lineage>
        <taxon>Bacteria</taxon>
        <taxon>Pseudomonadati</taxon>
        <taxon>Pseudomonadota</taxon>
        <taxon>Alphaproteobacteria</taxon>
        <taxon>Rhodobacterales</taxon>
        <taxon>Paracoccaceae</taxon>
        <taxon>Pelagovum</taxon>
    </lineage>
</organism>
<proteinExistence type="predicted"/>
<sequence>MAAMNPLPPHHLRPLERRAELCRLLALGLVRLHARNRQLSAENGEFSLHSPPNQSGDATPTNRRDA</sequence>
<keyword evidence="3" id="KW-1185">Reference proteome</keyword>
<evidence type="ECO:0000313" key="2">
    <source>
        <dbReference type="EMBL" id="TNY30527.1"/>
    </source>
</evidence>